<evidence type="ECO:0000313" key="13">
    <source>
        <dbReference type="EMBL" id="CAD5229762.1"/>
    </source>
</evidence>
<dbReference type="Pfam" id="PF00085">
    <property type="entry name" value="Thioredoxin"/>
    <property type="match status" value="1"/>
</dbReference>
<feature type="domain" description="Thioredoxin" evidence="12">
    <location>
        <begin position="12"/>
        <end position="165"/>
    </location>
</feature>
<sequence length="594" mass="67902">MWEIRPCLSLLLFISLTLAEFADFGTKPKGENPTLYNPENDPIVQLDETTFNDTIYCVNGTDCTSYMVEFYSDWCGHCRAYAPLYKSLANDVAKWKNVVRIGAINCADPLNENTCRANGVMFFPLIKYFSRNSSADIDGQKLKTYQSVALMRDQLTQAVVTENDQHNYPDWPNFQPLKPIATYSEIFDGVPEKIDKKVLVFEEDPQSLVGTQLILDLQEYSDKIAVQKCRKGHPLTEALHISDYPTVAIFKRGEHEPIMQAELRRLLFNEIEEYLGKEGHIAGLRFGSHPHNRTAQVASDSAEKPEEEEQTNSTVNECERNPDSCKAKYYASELDMLKAMRYALLREVTRNGGDISGNKLSALYTFTDALANHFPHKTISQAENGSDVYLDASSRARVVFTHMRDFIKQNGLENPLPADEWKAEFVRAEEDQGKPFPTNSDWQHCKGSSPQYRGYTCGLWTTFHALTVHNYKNKGSEEGYDPKDILKAIRGWVGSFFGCEHCRQHFLKMTGKNFKMDDHIHKPEDAFLYLWRAHNIVNARLKGRDTEDPKYPKVQFPASFLCPECKVGGDQEKDEETTKQYLLNYYSNIRPVVD</sequence>
<evidence type="ECO:0000256" key="4">
    <source>
        <dbReference type="ARBA" id="ARBA00022827"/>
    </source>
</evidence>
<dbReference type="PROSITE" id="PS00194">
    <property type="entry name" value="THIOREDOXIN_1"/>
    <property type="match status" value="1"/>
</dbReference>
<evidence type="ECO:0000256" key="1">
    <source>
        <dbReference type="ARBA" id="ARBA00001974"/>
    </source>
</evidence>
<dbReference type="Gene3D" id="1.20.120.1960">
    <property type="entry name" value="QSOX sulfhydryl oxidase domain"/>
    <property type="match status" value="1"/>
</dbReference>
<dbReference type="Gene3D" id="1.20.120.310">
    <property type="entry name" value="ERV/ALR sulfhydryl oxidase domain"/>
    <property type="match status" value="1"/>
</dbReference>
<evidence type="ECO:0000313" key="14">
    <source>
        <dbReference type="Proteomes" id="UP000614601"/>
    </source>
</evidence>
<feature type="region of interest" description="Disordered" evidence="9">
    <location>
        <begin position="286"/>
        <end position="321"/>
    </location>
</feature>
<feature type="chain" id="PRO_5035681941" description="Sulfhydryl oxidase" evidence="10">
    <location>
        <begin position="20"/>
        <end position="594"/>
    </location>
</feature>
<dbReference type="InterPro" id="IPR017937">
    <property type="entry name" value="Thioredoxin_CS"/>
</dbReference>
<gene>
    <name evidence="13" type="ORF">BOKJ2_LOCUS13797</name>
</gene>
<dbReference type="EMBL" id="CAJFCW020000006">
    <property type="protein sequence ID" value="CAG9127239.1"/>
    <property type="molecule type" value="Genomic_DNA"/>
</dbReference>
<evidence type="ECO:0000256" key="7">
    <source>
        <dbReference type="ARBA" id="ARBA00023180"/>
    </source>
</evidence>
<evidence type="ECO:0000256" key="8">
    <source>
        <dbReference type="RuleBase" id="RU371123"/>
    </source>
</evidence>
<feature type="domain" description="ERV/ALR sulfhydryl oxidase" evidence="11">
    <location>
        <begin position="448"/>
        <end position="555"/>
    </location>
</feature>
<dbReference type="GO" id="GO:0016971">
    <property type="term" value="F:flavin-dependent sulfhydryl oxidase activity"/>
    <property type="evidence" value="ECO:0007669"/>
    <property type="project" value="InterPro"/>
</dbReference>
<keyword evidence="7" id="KW-0325">Glycoprotein</keyword>
<dbReference type="InterPro" id="IPR013766">
    <property type="entry name" value="Thioredoxin_domain"/>
</dbReference>
<evidence type="ECO:0000256" key="9">
    <source>
        <dbReference type="SAM" id="MobiDB-lite"/>
    </source>
</evidence>
<dbReference type="SUPFAM" id="SSF69000">
    <property type="entry name" value="FAD-dependent thiol oxidase"/>
    <property type="match status" value="1"/>
</dbReference>
<evidence type="ECO:0000256" key="5">
    <source>
        <dbReference type="ARBA" id="ARBA00023002"/>
    </source>
</evidence>
<evidence type="ECO:0000259" key="11">
    <source>
        <dbReference type="PROSITE" id="PS51324"/>
    </source>
</evidence>
<dbReference type="InterPro" id="IPR036249">
    <property type="entry name" value="Thioredoxin-like_sf"/>
</dbReference>
<dbReference type="PROSITE" id="PS51324">
    <property type="entry name" value="ERV_ALR"/>
    <property type="match status" value="1"/>
</dbReference>
<dbReference type="PROSITE" id="PS51352">
    <property type="entry name" value="THIOREDOXIN_2"/>
    <property type="match status" value="1"/>
</dbReference>
<keyword evidence="4 8" id="KW-0274">FAD</keyword>
<dbReference type="FunFam" id="1.20.120.310:FF:000005">
    <property type="entry name" value="Sulfhydryl oxidase"/>
    <property type="match status" value="1"/>
</dbReference>
<dbReference type="InterPro" id="IPR036774">
    <property type="entry name" value="ERV/ALR_sulphydryl_oxid_sf"/>
</dbReference>
<dbReference type="PANTHER" id="PTHR22897">
    <property type="entry name" value="QUIESCIN Q6-RELATED SULFHYDRYL OXIDASE"/>
    <property type="match status" value="1"/>
</dbReference>
<dbReference type="InterPro" id="IPR017905">
    <property type="entry name" value="ERV/ALR_sulphydryl_oxidase"/>
</dbReference>
<dbReference type="GO" id="GO:0000139">
    <property type="term" value="C:Golgi membrane"/>
    <property type="evidence" value="ECO:0007669"/>
    <property type="project" value="TreeGrafter"/>
</dbReference>
<keyword evidence="14" id="KW-1185">Reference proteome</keyword>
<dbReference type="GO" id="GO:0006457">
    <property type="term" value="P:protein folding"/>
    <property type="evidence" value="ECO:0007669"/>
    <property type="project" value="TreeGrafter"/>
</dbReference>
<evidence type="ECO:0000256" key="10">
    <source>
        <dbReference type="SAM" id="SignalP"/>
    </source>
</evidence>
<comment type="catalytic activity">
    <reaction evidence="8">
        <text>2 R'C(R)SH + O2 = R'C(R)S-S(R)CR' + H2O2</text>
        <dbReference type="Rhea" id="RHEA:17357"/>
        <dbReference type="ChEBI" id="CHEBI:15379"/>
        <dbReference type="ChEBI" id="CHEBI:16240"/>
        <dbReference type="ChEBI" id="CHEBI:16520"/>
        <dbReference type="ChEBI" id="CHEBI:17412"/>
        <dbReference type="EC" id="1.8.3.2"/>
    </reaction>
</comment>
<keyword evidence="3 10" id="KW-0732">Signal</keyword>
<dbReference type="AlphaFoldDB" id="A0A811LMR8"/>
<keyword evidence="6" id="KW-1015">Disulfide bond</keyword>
<accession>A0A811LMR8</accession>
<comment type="cofactor">
    <cofactor evidence="1 8">
        <name>FAD</name>
        <dbReference type="ChEBI" id="CHEBI:57692"/>
    </cofactor>
</comment>
<evidence type="ECO:0000259" key="12">
    <source>
        <dbReference type="PROSITE" id="PS51352"/>
    </source>
</evidence>
<dbReference type="Gene3D" id="3.40.30.10">
    <property type="entry name" value="Glutaredoxin"/>
    <property type="match status" value="2"/>
</dbReference>
<evidence type="ECO:0000256" key="3">
    <source>
        <dbReference type="ARBA" id="ARBA00022729"/>
    </source>
</evidence>
<dbReference type="Pfam" id="PF04777">
    <property type="entry name" value="Evr1_Alr"/>
    <property type="match status" value="1"/>
</dbReference>
<keyword evidence="2 8" id="KW-0285">Flavoprotein</keyword>
<evidence type="ECO:0000256" key="6">
    <source>
        <dbReference type="ARBA" id="ARBA00023157"/>
    </source>
</evidence>
<dbReference type="EMBL" id="CAJFDH010000006">
    <property type="protein sequence ID" value="CAD5229762.1"/>
    <property type="molecule type" value="Genomic_DNA"/>
</dbReference>
<dbReference type="Proteomes" id="UP000783686">
    <property type="component" value="Unassembled WGS sequence"/>
</dbReference>
<feature type="signal peptide" evidence="10">
    <location>
        <begin position="1"/>
        <end position="19"/>
    </location>
</feature>
<dbReference type="PANTHER" id="PTHR22897:SF8">
    <property type="entry name" value="SULFHYDRYL OXIDASE"/>
    <property type="match status" value="1"/>
</dbReference>
<dbReference type="EC" id="1.8.3.2" evidence="8"/>
<protein>
    <recommendedName>
        <fullName evidence="8">Sulfhydryl oxidase</fullName>
        <ecNumber evidence="8">1.8.3.2</ecNumber>
    </recommendedName>
</protein>
<proteinExistence type="predicted"/>
<dbReference type="InterPro" id="IPR042568">
    <property type="entry name" value="QSOX_FAD-bd_sf"/>
</dbReference>
<dbReference type="GO" id="GO:0003756">
    <property type="term" value="F:protein disulfide isomerase activity"/>
    <property type="evidence" value="ECO:0007669"/>
    <property type="project" value="TreeGrafter"/>
</dbReference>
<organism evidence="13 14">
    <name type="scientific">Bursaphelenchus okinawaensis</name>
    <dbReference type="NCBI Taxonomy" id="465554"/>
    <lineage>
        <taxon>Eukaryota</taxon>
        <taxon>Metazoa</taxon>
        <taxon>Ecdysozoa</taxon>
        <taxon>Nematoda</taxon>
        <taxon>Chromadorea</taxon>
        <taxon>Rhabditida</taxon>
        <taxon>Tylenchina</taxon>
        <taxon>Tylenchomorpha</taxon>
        <taxon>Aphelenchoidea</taxon>
        <taxon>Aphelenchoididae</taxon>
        <taxon>Bursaphelenchus</taxon>
    </lineage>
</organism>
<dbReference type="SUPFAM" id="SSF52833">
    <property type="entry name" value="Thioredoxin-like"/>
    <property type="match status" value="1"/>
</dbReference>
<evidence type="ECO:0000256" key="2">
    <source>
        <dbReference type="ARBA" id="ARBA00022630"/>
    </source>
</evidence>
<dbReference type="OrthoDB" id="59470at2759"/>
<name>A0A811LMR8_9BILA</name>
<dbReference type="GO" id="GO:0005615">
    <property type="term" value="C:extracellular space"/>
    <property type="evidence" value="ECO:0007669"/>
    <property type="project" value="TreeGrafter"/>
</dbReference>
<comment type="caution">
    <text evidence="13">The sequence shown here is derived from an EMBL/GenBank/DDBJ whole genome shotgun (WGS) entry which is preliminary data.</text>
</comment>
<keyword evidence="5 8" id="KW-0560">Oxidoreductase</keyword>
<reference evidence="13" key="1">
    <citation type="submission" date="2020-09" db="EMBL/GenBank/DDBJ databases">
        <authorList>
            <person name="Kikuchi T."/>
        </authorList>
    </citation>
    <scope>NUCLEOTIDE SEQUENCE</scope>
    <source>
        <strain evidence="13">SH1</strain>
    </source>
</reference>
<dbReference type="InterPro" id="IPR039798">
    <property type="entry name" value="Sulfhydryl_oxidase"/>
</dbReference>
<dbReference type="Proteomes" id="UP000614601">
    <property type="component" value="Unassembled WGS sequence"/>
</dbReference>